<dbReference type="InterPro" id="IPR001138">
    <property type="entry name" value="Zn2Cys6_DnaBD"/>
</dbReference>
<evidence type="ECO:0000256" key="7">
    <source>
        <dbReference type="SAM" id="MobiDB-lite"/>
    </source>
</evidence>
<gene>
    <name evidence="9" type="ORF">OnM2_018020</name>
</gene>
<evidence type="ECO:0000313" key="9">
    <source>
        <dbReference type="EMBL" id="RKF64532.1"/>
    </source>
</evidence>
<feature type="compositionally biased region" description="Low complexity" evidence="7">
    <location>
        <begin position="186"/>
        <end position="201"/>
    </location>
</feature>
<dbReference type="EMBL" id="MCFK01001833">
    <property type="protein sequence ID" value="RKF64532.1"/>
    <property type="molecule type" value="Genomic_DNA"/>
</dbReference>
<name>A0A420I4G5_9PEZI</name>
<dbReference type="SUPFAM" id="SSF57701">
    <property type="entry name" value="Zn2/Cys6 DNA-binding domain"/>
    <property type="match status" value="1"/>
</dbReference>
<dbReference type="OrthoDB" id="2538135at2759"/>
<keyword evidence="6" id="KW-0539">Nucleus</keyword>
<feature type="compositionally biased region" description="Polar residues" evidence="7">
    <location>
        <begin position="74"/>
        <end position="92"/>
    </location>
</feature>
<feature type="region of interest" description="Disordered" evidence="7">
    <location>
        <begin position="177"/>
        <end position="205"/>
    </location>
</feature>
<evidence type="ECO:0000256" key="5">
    <source>
        <dbReference type="ARBA" id="ARBA00023163"/>
    </source>
</evidence>
<keyword evidence="1" id="KW-0479">Metal-binding</keyword>
<feature type="compositionally biased region" description="Acidic residues" evidence="7">
    <location>
        <begin position="64"/>
        <end position="73"/>
    </location>
</feature>
<dbReference type="GO" id="GO:0009267">
    <property type="term" value="P:cellular response to starvation"/>
    <property type="evidence" value="ECO:0007669"/>
    <property type="project" value="TreeGrafter"/>
</dbReference>
<keyword evidence="4" id="KW-0238">DNA-binding</keyword>
<feature type="compositionally biased region" description="Basic and acidic residues" evidence="7">
    <location>
        <begin position="96"/>
        <end position="105"/>
    </location>
</feature>
<dbReference type="GO" id="GO:0000981">
    <property type="term" value="F:DNA-binding transcription factor activity, RNA polymerase II-specific"/>
    <property type="evidence" value="ECO:0007669"/>
    <property type="project" value="InterPro"/>
</dbReference>
<evidence type="ECO:0000256" key="1">
    <source>
        <dbReference type="ARBA" id="ARBA00022723"/>
    </source>
</evidence>
<accession>A0A420I4G5</accession>
<feature type="region of interest" description="Disordered" evidence="7">
    <location>
        <begin position="45"/>
        <end position="109"/>
    </location>
</feature>
<evidence type="ECO:0000256" key="6">
    <source>
        <dbReference type="ARBA" id="ARBA00023242"/>
    </source>
</evidence>
<dbReference type="CDD" id="cd00067">
    <property type="entry name" value="GAL4"/>
    <property type="match status" value="1"/>
</dbReference>
<dbReference type="PANTHER" id="PTHR47659">
    <property type="entry name" value="ZN(II)2CYS6 TRANSCRIPTION FACTOR (EUROFUNG)-RELATED"/>
    <property type="match status" value="1"/>
</dbReference>
<protein>
    <submittedName>
        <fullName evidence="9">Transcription activator of gluconeogenesis</fullName>
    </submittedName>
</protein>
<evidence type="ECO:0000313" key="10">
    <source>
        <dbReference type="Proteomes" id="UP000286134"/>
    </source>
</evidence>
<dbReference type="SMART" id="SM00066">
    <property type="entry name" value="GAL4"/>
    <property type="match status" value="1"/>
</dbReference>
<dbReference type="Proteomes" id="UP000286134">
    <property type="component" value="Unassembled WGS sequence"/>
</dbReference>
<organism evidence="9 10">
    <name type="scientific">Erysiphe neolycopersici</name>
    <dbReference type="NCBI Taxonomy" id="212602"/>
    <lineage>
        <taxon>Eukaryota</taxon>
        <taxon>Fungi</taxon>
        <taxon>Dikarya</taxon>
        <taxon>Ascomycota</taxon>
        <taxon>Pezizomycotina</taxon>
        <taxon>Leotiomycetes</taxon>
        <taxon>Erysiphales</taxon>
        <taxon>Erysiphaceae</taxon>
        <taxon>Erysiphe</taxon>
    </lineage>
</organism>
<dbReference type="GO" id="GO:0005634">
    <property type="term" value="C:nucleus"/>
    <property type="evidence" value="ECO:0007669"/>
    <property type="project" value="TreeGrafter"/>
</dbReference>
<evidence type="ECO:0000256" key="2">
    <source>
        <dbReference type="ARBA" id="ARBA00022833"/>
    </source>
</evidence>
<dbReference type="PANTHER" id="PTHR47659:SF1">
    <property type="entry name" value="TRANSCRIPTION ACTIVATOR OF GLUCONEOGENESIS ERT1"/>
    <property type="match status" value="1"/>
</dbReference>
<keyword evidence="3" id="KW-0805">Transcription regulation</keyword>
<dbReference type="Gene3D" id="4.10.240.10">
    <property type="entry name" value="Zn(2)-C6 fungal-type DNA-binding domain"/>
    <property type="match status" value="1"/>
</dbReference>
<proteinExistence type="predicted"/>
<dbReference type="AlphaFoldDB" id="A0A420I4G5"/>
<reference evidence="9 10" key="1">
    <citation type="journal article" date="2018" name="BMC Genomics">
        <title>Comparative genome analyses reveal sequence features reflecting distinct modes of host-adaptation between dicot and monocot powdery mildew.</title>
        <authorList>
            <person name="Wu Y."/>
            <person name="Ma X."/>
            <person name="Pan Z."/>
            <person name="Kale S.D."/>
            <person name="Song Y."/>
            <person name="King H."/>
            <person name="Zhang Q."/>
            <person name="Presley C."/>
            <person name="Deng X."/>
            <person name="Wei C.I."/>
            <person name="Xiao S."/>
        </authorList>
    </citation>
    <scope>NUCLEOTIDE SEQUENCE [LARGE SCALE GENOMIC DNA]</scope>
    <source>
        <strain evidence="9">UMSG2</strain>
    </source>
</reference>
<evidence type="ECO:0000259" key="8">
    <source>
        <dbReference type="PROSITE" id="PS50048"/>
    </source>
</evidence>
<evidence type="ECO:0000256" key="3">
    <source>
        <dbReference type="ARBA" id="ARBA00023015"/>
    </source>
</evidence>
<dbReference type="GO" id="GO:0008270">
    <property type="term" value="F:zinc ion binding"/>
    <property type="evidence" value="ECO:0007669"/>
    <property type="project" value="InterPro"/>
</dbReference>
<evidence type="ECO:0000256" key="4">
    <source>
        <dbReference type="ARBA" id="ARBA00023125"/>
    </source>
</evidence>
<keyword evidence="5" id="KW-0804">Transcription</keyword>
<comment type="caution">
    <text evidence="9">The sequence shown here is derived from an EMBL/GenBank/DDBJ whole genome shotgun (WGS) entry which is preliminary data.</text>
</comment>
<dbReference type="InterPro" id="IPR036864">
    <property type="entry name" value="Zn2-C6_fun-type_DNA-bd_sf"/>
</dbReference>
<keyword evidence="2" id="KW-0862">Zinc</keyword>
<dbReference type="GO" id="GO:0000977">
    <property type="term" value="F:RNA polymerase II transcription regulatory region sequence-specific DNA binding"/>
    <property type="evidence" value="ECO:0007669"/>
    <property type="project" value="TreeGrafter"/>
</dbReference>
<dbReference type="PROSITE" id="PS50048">
    <property type="entry name" value="ZN2_CY6_FUNGAL_2"/>
    <property type="match status" value="1"/>
</dbReference>
<keyword evidence="10" id="KW-1185">Reference proteome</keyword>
<feature type="domain" description="Zn(2)-C6 fungal-type" evidence="8">
    <location>
        <begin position="114"/>
        <end position="143"/>
    </location>
</feature>
<sequence>MEGDYDDVSVKVLEGGRIDHHYYHHQHQHHRQDIIETEAAATDNTAADDDENSHSNDNTVEDSHDGDDLDEMTDNNMKSESDENGPNMQVGTPSKLKLDSKDPLRPRRKKARRACYACQRAHLTCGDERPCQRCIKRGLADVCQDGIRKKAKYLHDAPSDALRPVLGPYYKSNFNQTANHGRLAGSNNNNNSLTRDNSNSSPTITTNARMSSIFSLQGTPSYPAFNQSNAIPPPLQTRISINNQKSSISPPFNHQTTTSIQNISLPPQQISPDDPQRGSFNTTATLLDPSNPAFYGLDLESLNFGNHYGALEFGILGHMSSGVDEVSLKDQANFMSVQGLGEVNFSDNNMYGDSMSNCN</sequence>
<dbReference type="STRING" id="212602.A0A420I4G5"/>
<dbReference type="InterPro" id="IPR050335">
    <property type="entry name" value="ERT1_acuK_gluconeogen_tf"/>
</dbReference>